<evidence type="ECO:0000313" key="4">
    <source>
        <dbReference type="Proteomes" id="UP000182998"/>
    </source>
</evidence>
<dbReference type="HOGENOM" id="CLU_3206302_0_0_6"/>
<keyword evidence="4" id="KW-1185">Reference proteome</keyword>
<accession>A0A098GG74</accession>
<dbReference type="AlphaFoldDB" id="A0A098GG74"/>
<name>A0A098GG74_LEGMI</name>
<dbReference type="EMBL" id="LN614830">
    <property type="protein sequence ID" value="CEG61484.1"/>
    <property type="molecule type" value="Genomic_DNA"/>
</dbReference>
<dbReference type="KEGG" id="tmc:LMI_2211"/>
<reference evidence="2 4" key="3">
    <citation type="submission" date="2016-10" db="EMBL/GenBank/DDBJ databases">
        <authorList>
            <person name="Varghese N."/>
            <person name="Submissions S."/>
        </authorList>
    </citation>
    <scope>NUCLEOTIDE SEQUENCE [LARGE SCALE GENOMIC DNA]</scope>
    <source>
        <strain evidence="2 4">ATCC 33218</strain>
    </source>
</reference>
<evidence type="ECO:0000313" key="2">
    <source>
        <dbReference type="EMBL" id="SCY44036.1"/>
    </source>
</evidence>
<reference evidence="3" key="1">
    <citation type="submission" date="2014-09" db="EMBL/GenBank/DDBJ databases">
        <authorList>
            <person name="Gomez-Valero L."/>
        </authorList>
    </citation>
    <scope>NUCLEOTIDE SEQUENCE [LARGE SCALE GENOMIC DNA]</scope>
    <source>
        <strain evidence="3">ATCC33218</strain>
    </source>
</reference>
<dbReference type="EMBL" id="FMVN01000008">
    <property type="protein sequence ID" value="SCY44036.1"/>
    <property type="molecule type" value="Genomic_DNA"/>
</dbReference>
<gene>
    <name evidence="1" type="ORF">LMI_2211</name>
    <name evidence="2" type="ORF">SAMN02982997_01693</name>
</gene>
<dbReference type="Proteomes" id="UP000032414">
    <property type="component" value="Chromosome I"/>
</dbReference>
<organism evidence="1 3">
    <name type="scientific">Legionella micdadei</name>
    <name type="common">Tatlockia micdadei</name>
    <dbReference type="NCBI Taxonomy" id="451"/>
    <lineage>
        <taxon>Bacteria</taxon>
        <taxon>Pseudomonadati</taxon>
        <taxon>Pseudomonadota</taxon>
        <taxon>Gammaproteobacteria</taxon>
        <taxon>Legionellales</taxon>
        <taxon>Legionellaceae</taxon>
        <taxon>Legionella</taxon>
    </lineage>
</organism>
<reference evidence="1" key="2">
    <citation type="submission" date="2014-09" db="EMBL/GenBank/DDBJ databases">
        <authorList>
            <person name="GOMEZ-VALERO Laura"/>
        </authorList>
    </citation>
    <scope>NUCLEOTIDE SEQUENCE</scope>
    <source>
        <strain evidence="1">ATCC33218</strain>
    </source>
</reference>
<sequence>MLESGRFETKSYCDGNIPFKVEELDELTVKLKIEGIRRGLLSLWL</sequence>
<evidence type="ECO:0000313" key="1">
    <source>
        <dbReference type="EMBL" id="CEG61484.1"/>
    </source>
</evidence>
<dbReference type="Proteomes" id="UP000182998">
    <property type="component" value="Unassembled WGS sequence"/>
</dbReference>
<evidence type="ECO:0000313" key="3">
    <source>
        <dbReference type="Proteomes" id="UP000032414"/>
    </source>
</evidence>
<protein>
    <submittedName>
        <fullName evidence="1">Uncharacterized protein</fullName>
    </submittedName>
</protein>
<proteinExistence type="predicted"/>